<evidence type="ECO:0000256" key="1">
    <source>
        <dbReference type="ARBA" id="ARBA00004389"/>
    </source>
</evidence>
<evidence type="ECO:0000256" key="9">
    <source>
        <dbReference type="ARBA" id="ARBA00022968"/>
    </source>
</evidence>
<protein>
    <recommendedName>
        <fullName evidence="13">Dolichyl-phosphate beta-glucosyltransferase</fullName>
        <ecNumber evidence="4">2.4.1.117</ecNumber>
    </recommendedName>
</protein>
<organism evidence="15">
    <name type="scientific">Timema bartmani</name>
    <dbReference type="NCBI Taxonomy" id="61472"/>
    <lineage>
        <taxon>Eukaryota</taxon>
        <taxon>Metazoa</taxon>
        <taxon>Ecdysozoa</taxon>
        <taxon>Arthropoda</taxon>
        <taxon>Hexapoda</taxon>
        <taxon>Insecta</taxon>
        <taxon>Pterygota</taxon>
        <taxon>Neoptera</taxon>
        <taxon>Polyneoptera</taxon>
        <taxon>Phasmatodea</taxon>
        <taxon>Timematodea</taxon>
        <taxon>Timematoidea</taxon>
        <taxon>Timematidae</taxon>
        <taxon>Timema</taxon>
    </lineage>
</organism>
<comment type="catalytic activity">
    <reaction evidence="12">
        <text>a di-trans,poly-cis-dolichyl phosphate + UDP-alpha-D-glucose = a di-trans,poly-cis-dolichyl beta-D-glucosyl phosphate + UDP</text>
        <dbReference type="Rhea" id="RHEA:15401"/>
        <dbReference type="Rhea" id="RHEA-COMP:19498"/>
        <dbReference type="Rhea" id="RHEA-COMP:19502"/>
        <dbReference type="ChEBI" id="CHEBI:57525"/>
        <dbReference type="ChEBI" id="CHEBI:57683"/>
        <dbReference type="ChEBI" id="CHEBI:58223"/>
        <dbReference type="ChEBI" id="CHEBI:58885"/>
        <dbReference type="EC" id="2.4.1.117"/>
    </reaction>
    <physiologicalReaction direction="left-to-right" evidence="12">
        <dbReference type="Rhea" id="RHEA:15402"/>
    </physiologicalReaction>
</comment>
<keyword evidence="5" id="KW-0328">Glycosyltransferase</keyword>
<evidence type="ECO:0000256" key="6">
    <source>
        <dbReference type="ARBA" id="ARBA00022679"/>
    </source>
</evidence>
<dbReference type="PANTHER" id="PTHR10859">
    <property type="entry name" value="GLYCOSYL TRANSFERASE"/>
    <property type="match status" value="1"/>
</dbReference>
<dbReference type="InterPro" id="IPR029044">
    <property type="entry name" value="Nucleotide-diphossugar_trans"/>
</dbReference>
<dbReference type="AlphaFoldDB" id="A0A7R9I6T6"/>
<dbReference type="Gene3D" id="3.90.550.10">
    <property type="entry name" value="Spore Coat Polysaccharide Biosynthesis Protein SpsA, Chain A"/>
    <property type="match status" value="1"/>
</dbReference>
<dbReference type="GO" id="GO:0006487">
    <property type="term" value="P:protein N-linked glycosylation"/>
    <property type="evidence" value="ECO:0007669"/>
    <property type="project" value="TreeGrafter"/>
</dbReference>
<evidence type="ECO:0000256" key="5">
    <source>
        <dbReference type="ARBA" id="ARBA00022676"/>
    </source>
</evidence>
<dbReference type="InterPro" id="IPR035518">
    <property type="entry name" value="DPG_synthase"/>
</dbReference>
<dbReference type="FunFam" id="3.90.550.10:FF:000068">
    <property type="entry name" value="ALG5, dolichyl-phosphate beta-glucosyltransferase"/>
    <property type="match status" value="1"/>
</dbReference>
<sequence>MPAGEDKPLQSVQLTLSFQLCFVLIKTTTPYPVVSLSEQEKYFLDTKSNKKLEFPSLHEPWSVHLSVIVPAFDEEIRLPPMLDECLEYLEGRKSGFKYEVIVVSDGSRDSTAEVARKYTSKYGADVVRVLELTTNRGKGGAVRLGMLNARGAVVLFADADGATKFSDLSKLETSLKNLIQGDKMLLSATNKVLLSTEDYLSNPEAVASKLAIVCGSRAHLEDEAIASRSVFRTFLMYGFHFLVWMFAVQGLRDTQCGFKLLTRQAALTCFSSMHVERWAFDVEMLYIAQQFEIPIDEVAVNWTEIEGSKVVPIWSWLQMGRDLFLIWLRYRIGAWKLLRIKGN</sequence>
<evidence type="ECO:0000256" key="3">
    <source>
        <dbReference type="ARBA" id="ARBA00006739"/>
    </source>
</evidence>
<evidence type="ECO:0000256" key="12">
    <source>
        <dbReference type="ARBA" id="ARBA00045097"/>
    </source>
</evidence>
<dbReference type="GO" id="GO:0004581">
    <property type="term" value="F:dolichyl-phosphate beta-glucosyltransferase activity"/>
    <property type="evidence" value="ECO:0007669"/>
    <property type="project" value="UniProtKB-EC"/>
</dbReference>
<comment type="pathway">
    <text evidence="2">Protein modification; protein glycosylation.</text>
</comment>
<proteinExistence type="inferred from homology"/>
<evidence type="ECO:0000259" key="14">
    <source>
        <dbReference type="Pfam" id="PF00535"/>
    </source>
</evidence>
<evidence type="ECO:0000313" key="15">
    <source>
        <dbReference type="EMBL" id="CAD7449642.1"/>
    </source>
</evidence>
<evidence type="ECO:0000256" key="10">
    <source>
        <dbReference type="ARBA" id="ARBA00022989"/>
    </source>
</evidence>
<gene>
    <name evidence="15" type="ORF">TBIB3V08_LOCUS11915</name>
</gene>
<evidence type="ECO:0000256" key="8">
    <source>
        <dbReference type="ARBA" id="ARBA00022824"/>
    </source>
</evidence>
<evidence type="ECO:0000256" key="2">
    <source>
        <dbReference type="ARBA" id="ARBA00004922"/>
    </source>
</evidence>
<keyword evidence="10" id="KW-1133">Transmembrane helix</keyword>
<dbReference type="EC" id="2.4.1.117" evidence="4"/>
<dbReference type="SUPFAM" id="SSF53448">
    <property type="entry name" value="Nucleotide-diphospho-sugar transferases"/>
    <property type="match status" value="1"/>
</dbReference>
<reference evidence="15" key="1">
    <citation type="submission" date="2020-11" db="EMBL/GenBank/DDBJ databases">
        <authorList>
            <person name="Tran Van P."/>
        </authorList>
    </citation>
    <scope>NUCLEOTIDE SEQUENCE</scope>
</reference>
<comment type="subcellular location">
    <subcellularLocation>
        <location evidence="1">Endoplasmic reticulum membrane</location>
        <topology evidence="1">Single-pass membrane protein</topology>
    </subcellularLocation>
</comment>
<name>A0A7R9I6T6_9NEOP</name>
<evidence type="ECO:0000256" key="7">
    <source>
        <dbReference type="ARBA" id="ARBA00022692"/>
    </source>
</evidence>
<evidence type="ECO:0000256" key="13">
    <source>
        <dbReference type="ARBA" id="ARBA00070518"/>
    </source>
</evidence>
<comment type="similarity">
    <text evidence="3">Belongs to the glycosyltransferase 2 family.</text>
</comment>
<dbReference type="InterPro" id="IPR001173">
    <property type="entry name" value="Glyco_trans_2-like"/>
</dbReference>
<keyword evidence="9" id="KW-0735">Signal-anchor</keyword>
<feature type="domain" description="Glycosyltransferase 2-like" evidence="14">
    <location>
        <begin position="66"/>
        <end position="171"/>
    </location>
</feature>
<keyword evidence="6" id="KW-0808">Transferase</keyword>
<dbReference type="Pfam" id="PF00535">
    <property type="entry name" value="Glycos_transf_2"/>
    <property type="match status" value="1"/>
</dbReference>
<evidence type="ECO:0000256" key="4">
    <source>
        <dbReference type="ARBA" id="ARBA00012583"/>
    </source>
</evidence>
<dbReference type="PANTHER" id="PTHR10859:SF91">
    <property type="entry name" value="DOLICHYL-PHOSPHATE BETA-GLUCOSYLTRANSFERASE"/>
    <property type="match status" value="1"/>
</dbReference>
<keyword evidence="8" id="KW-0256">Endoplasmic reticulum</keyword>
<evidence type="ECO:0000256" key="11">
    <source>
        <dbReference type="ARBA" id="ARBA00023136"/>
    </source>
</evidence>
<dbReference type="CDD" id="cd04188">
    <property type="entry name" value="DPG_synthase"/>
    <property type="match status" value="1"/>
</dbReference>
<dbReference type="EMBL" id="OD572168">
    <property type="protein sequence ID" value="CAD7449642.1"/>
    <property type="molecule type" value="Genomic_DNA"/>
</dbReference>
<dbReference type="GO" id="GO:0005789">
    <property type="term" value="C:endoplasmic reticulum membrane"/>
    <property type="evidence" value="ECO:0007669"/>
    <property type="project" value="UniProtKB-SubCell"/>
</dbReference>
<keyword evidence="7" id="KW-0812">Transmembrane</keyword>
<keyword evidence="11" id="KW-0472">Membrane</keyword>
<accession>A0A7R9I6T6</accession>